<sequence>MSDFTGRKILNSYFPTNLLFKTQCSAAPFVELTIIDRLRIALSNLERTTPHKILSPPHQKRRASVAIIIRIRSNPSYSVNIRTKTTDKIPASSSPSETSEVNSLEDFWKLPWVTNGIPEILYIKRALRNGDRWSGQMAFPGGKQDPEDVDDLDTAERETFEEVGLDLGNRDQFTHIGALDDLEVTTTFGKKLLMILCPFADDDEASTPSTRLALNISSTHSLNTSYNEFSILRVT</sequence>
<protein>
    <submittedName>
        <fullName evidence="1">6713_t:CDS:1</fullName>
    </submittedName>
</protein>
<proteinExistence type="predicted"/>
<name>A0ACA9KQH3_9GLOM</name>
<dbReference type="Proteomes" id="UP000789525">
    <property type="component" value="Unassembled WGS sequence"/>
</dbReference>
<gene>
    <name evidence="1" type="ORF">ACOLOM_LOCUS2218</name>
</gene>
<organism evidence="1 2">
    <name type="scientific">Acaulospora colombiana</name>
    <dbReference type="NCBI Taxonomy" id="27376"/>
    <lineage>
        <taxon>Eukaryota</taxon>
        <taxon>Fungi</taxon>
        <taxon>Fungi incertae sedis</taxon>
        <taxon>Mucoromycota</taxon>
        <taxon>Glomeromycotina</taxon>
        <taxon>Glomeromycetes</taxon>
        <taxon>Diversisporales</taxon>
        <taxon>Acaulosporaceae</taxon>
        <taxon>Acaulospora</taxon>
    </lineage>
</organism>
<keyword evidence="2" id="KW-1185">Reference proteome</keyword>
<reference evidence="1" key="1">
    <citation type="submission" date="2021-06" db="EMBL/GenBank/DDBJ databases">
        <authorList>
            <person name="Kallberg Y."/>
            <person name="Tangrot J."/>
            <person name="Rosling A."/>
        </authorList>
    </citation>
    <scope>NUCLEOTIDE SEQUENCE</scope>
    <source>
        <strain evidence="1">CL356</strain>
    </source>
</reference>
<evidence type="ECO:0000313" key="2">
    <source>
        <dbReference type="Proteomes" id="UP000789525"/>
    </source>
</evidence>
<evidence type="ECO:0000313" key="1">
    <source>
        <dbReference type="EMBL" id="CAG8486800.1"/>
    </source>
</evidence>
<comment type="caution">
    <text evidence="1">The sequence shown here is derived from an EMBL/GenBank/DDBJ whole genome shotgun (WGS) entry which is preliminary data.</text>
</comment>
<accession>A0ACA9KQH3</accession>
<dbReference type="EMBL" id="CAJVPT010002745">
    <property type="protein sequence ID" value="CAG8486800.1"/>
    <property type="molecule type" value="Genomic_DNA"/>
</dbReference>